<evidence type="ECO:0000256" key="1">
    <source>
        <dbReference type="SAM" id="MobiDB-lite"/>
    </source>
</evidence>
<dbReference type="GO" id="GO:0120147">
    <property type="term" value="F:formylglycine-generating oxidase activity"/>
    <property type="evidence" value="ECO:0007669"/>
    <property type="project" value="TreeGrafter"/>
</dbReference>
<proteinExistence type="predicted"/>
<dbReference type="AlphaFoldDB" id="A0A0P7BYU9"/>
<dbReference type="InterPro" id="IPR016187">
    <property type="entry name" value="CTDL_fold"/>
</dbReference>
<dbReference type="OrthoDB" id="1491336at2"/>
<dbReference type="SUPFAM" id="SSF56436">
    <property type="entry name" value="C-type lectin-like"/>
    <property type="match status" value="1"/>
</dbReference>
<organism evidence="3 4">
    <name type="scientific">Jiulongibacter sediminis</name>
    <dbReference type="NCBI Taxonomy" id="1605367"/>
    <lineage>
        <taxon>Bacteria</taxon>
        <taxon>Pseudomonadati</taxon>
        <taxon>Bacteroidota</taxon>
        <taxon>Cytophagia</taxon>
        <taxon>Cytophagales</taxon>
        <taxon>Leadbetterellaceae</taxon>
        <taxon>Jiulongibacter</taxon>
    </lineage>
</organism>
<dbReference type="Proteomes" id="UP000050454">
    <property type="component" value="Unassembled WGS sequence"/>
</dbReference>
<name>A0A0P7BYU9_9BACT</name>
<dbReference type="PANTHER" id="PTHR23150">
    <property type="entry name" value="SULFATASE MODIFYING FACTOR 1, 2"/>
    <property type="match status" value="1"/>
</dbReference>
<comment type="caution">
    <text evidence="3">The sequence shown here is derived from an EMBL/GenBank/DDBJ whole genome shotgun (WGS) entry which is preliminary data.</text>
</comment>
<feature type="domain" description="Sulfatase-modifying factor enzyme-like" evidence="2">
    <location>
        <begin position="36"/>
        <end position="271"/>
    </location>
</feature>
<evidence type="ECO:0000259" key="2">
    <source>
        <dbReference type="Pfam" id="PF03781"/>
    </source>
</evidence>
<dbReference type="EMBL" id="LGTQ01000005">
    <property type="protein sequence ID" value="KPM49679.1"/>
    <property type="molecule type" value="Genomic_DNA"/>
</dbReference>
<dbReference type="InterPro" id="IPR051043">
    <property type="entry name" value="Sulfatase_Mod_Factor_Kinase"/>
</dbReference>
<dbReference type="InterPro" id="IPR042095">
    <property type="entry name" value="SUMF_sf"/>
</dbReference>
<dbReference type="PANTHER" id="PTHR23150:SF19">
    <property type="entry name" value="FORMYLGLYCINE-GENERATING ENZYME"/>
    <property type="match status" value="1"/>
</dbReference>
<accession>A0A0P7BYU9</accession>
<evidence type="ECO:0000313" key="4">
    <source>
        <dbReference type="Proteomes" id="UP000050454"/>
    </source>
</evidence>
<sequence>MQLFWSLGFLLLLFISVAEKPENYTEEIPNTKVSFDMVGIPEGSFLMGSPEGEVYSEADEGPQKRVELDAFWMSAHEVTWDMYLVYQNKELEIDKDLAVDAVSRPTKPYVEMSFGQGKLGGYPVCNVTQYAARMFCKWLYQKTGTFYRLPTEAEWEYAARAGSKSTWYFGDDESQLQEYGWFYQNSNGQYAHVGEKKPNSWGLYDMYGNVAEWTSDQYLEDYFERLEDGEKNPWIKPDKLYPHTIKGGHWDDDPDRLRSASRIPSTPRLKQQDPQIPKSDWWLTDAPFLGFRLVRPLNKPSEEEIEAYFEAPPKDK</sequence>
<dbReference type="Gene3D" id="3.90.1580.10">
    <property type="entry name" value="paralog of FGE (formylglycine-generating enzyme)"/>
    <property type="match status" value="1"/>
</dbReference>
<dbReference type="InterPro" id="IPR005532">
    <property type="entry name" value="SUMF_dom"/>
</dbReference>
<protein>
    <submittedName>
        <fullName evidence="3">Sulfatase-modifying factor protein</fullName>
    </submittedName>
</protein>
<feature type="compositionally biased region" description="Basic and acidic residues" evidence="1">
    <location>
        <begin position="248"/>
        <end position="258"/>
    </location>
</feature>
<gene>
    <name evidence="3" type="ORF">AFM12_03550</name>
</gene>
<evidence type="ECO:0000313" key="3">
    <source>
        <dbReference type="EMBL" id="KPM49679.1"/>
    </source>
</evidence>
<dbReference type="STRING" id="1605367.AFM12_03550"/>
<feature type="compositionally biased region" description="Polar residues" evidence="1">
    <location>
        <begin position="262"/>
        <end position="274"/>
    </location>
</feature>
<keyword evidence="4" id="KW-1185">Reference proteome</keyword>
<feature type="region of interest" description="Disordered" evidence="1">
    <location>
        <begin position="245"/>
        <end position="279"/>
    </location>
</feature>
<dbReference type="Pfam" id="PF03781">
    <property type="entry name" value="FGE-sulfatase"/>
    <property type="match status" value="1"/>
</dbReference>
<reference evidence="3 4" key="1">
    <citation type="submission" date="2015-07" db="EMBL/GenBank/DDBJ databases">
        <title>The draft genome sequence of Leadbetterella sp. JN14-9.</title>
        <authorList>
            <person name="Liu Y."/>
            <person name="Du J."/>
            <person name="Shao Z."/>
        </authorList>
    </citation>
    <scope>NUCLEOTIDE SEQUENCE [LARGE SCALE GENOMIC DNA]</scope>
    <source>
        <strain evidence="3 4">JN14-9</strain>
    </source>
</reference>
<dbReference type="RefSeq" id="WP_055143975.1">
    <property type="nucleotide sequence ID" value="NZ_JXSZ01000005.1"/>
</dbReference>